<dbReference type="GO" id="GO:0000160">
    <property type="term" value="P:phosphorelay signal transduction system"/>
    <property type="evidence" value="ECO:0007669"/>
    <property type="project" value="InterPro"/>
</dbReference>
<dbReference type="PANTHER" id="PTHR44591:SF23">
    <property type="entry name" value="CHEY SUBFAMILY"/>
    <property type="match status" value="1"/>
</dbReference>
<evidence type="ECO:0000256" key="1">
    <source>
        <dbReference type="ARBA" id="ARBA00022553"/>
    </source>
</evidence>
<evidence type="ECO:0000259" key="2">
    <source>
        <dbReference type="PROSITE" id="PS50110"/>
    </source>
</evidence>
<dbReference type="SMART" id="SM00448">
    <property type="entry name" value="REC"/>
    <property type="match status" value="1"/>
</dbReference>
<name>A0A382W1K4_9ZZZZ</name>
<dbReference type="InterPro" id="IPR001789">
    <property type="entry name" value="Sig_transdc_resp-reg_receiver"/>
</dbReference>
<dbReference type="CDD" id="cd17534">
    <property type="entry name" value="REC_DC-like"/>
    <property type="match status" value="1"/>
</dbReference>
<sequence>MVADSGFARQIEEQPESEKALVSAPARILVVEDEGIVGLDIQSKLEAMGYDVPTVVSTAQDAIASAERLRPDLVLMDIQLEGDMDDVDAAERIGADYEIPVVCLTAYSDETTLARAKTAQTFGYLLKPFEERELYTTVEIALFRHRAGSEKAELEERVCQAQKMEAVGQLSAGIAHHFNLILQGIIG</sequence>
<dbReference type="Pfam" id="PF00072">
    <property type="entry name" value="Response_reg"/>
    <property type="match status" value="1"/>
</dbReference>
<dbReference type="PROSITE" id="PS50110">
    <property type="entry name" value="RESPONSE_REGULATORY"/>
    <property type="match status" value="1"/>
</dbReference>
<gene>
    <name evidence="3" type="ORF">METZ01_LOCUS405418</name>
</gene>
<dbReference type="AlphaFoldDB" id="A0A382W1K4"/>
<dbReference type="EMBL" id="UINC01156253">
    <property type="protein sequence ID" value="SVD52564.1"/>
    <property type="molecule type" value="Genomic_DNA"/>
</dbReference>
<accession>A0A382W1K4</accession>
<dbReference type="InterPro" id="IPR011006">
    <property type="entry name" value="CheY-like_superfamily"/>
</dbReference>
<dbReference type="SUPFAM" id="SSF52172">
    <property type="entry name" value="CheY-like"/>
    <property type="match status" value="1"/>
</dbReference>
<proteinExistence type="predicted"/>
<dbReference type="Gene3D" id="3.40.50.2300">
    <property type="match status" value="1"/>
</dbReference>
<feature type="domain" description="Response regulatory" evidence="2">
    <location>
        <begin position="27"/>
        <end position="142"/>
    </location>
</feature>
<dbReference type="InterPro" id="IPR050595">
    <property type="entry name" value="Bact_response_regulator"/>
</dbReference>
<protein>
    <recommendedName>
        <fullName evidence="2">Response regulatory domain-containing protein</fullName>
    </recommendedName>
</protein>
<keyword evidence="1" id="KW-0597">Phosphoprotein</keyword>
<dbReference type="Gene3D" id="1.10.287.130">
    <property type="match status" value="1"/>
</dbReference>
<reference evidence="3" key="1">
    <citation type="submission" date="2018-05" db="EMBL/GenBank/DDBJ databases">
        <authorList>
            <person name="Lanie J.A."/>
            <person name="Ng W.-L."/>
            <person name="Kazmierczak K.M."/>
            <person name="Andrzejewski T.M."/>
            <person name="Davidsen T.M."/>
            <person name="Wayne K.J."/>
            <person name="Tettelin H."/>
            <person name="Glass J.I."/>
            <person name="Rusch D."/>
            <person name="Podicherti R."/>
            <person name="Tsui H.-C.T."/>
            <person name="Winkler M.E."/>
        </authorList>
    </citation>
    <scope>NUCLEOTIDE SEQUENCE</scope>
</reference>
<evidence type="ECO:0000313" key="3">
    <source>
        <dbReference type="EMBL" id="SVD52564.1"/>
    </source>
</evidence>
<dbReference type="PANTHER" id="PTHR44591">
    <property type="entry name" value="STRESS RESPONSE REGULATOR PROTEIN 1"/>
    <property type="match status" value="1"/>
</dbReference>
<organism evidence="3">
    <name type="scientific">marine metagenome</name>
    <dbReference type="NCBI Taxonomy" id="408172"/>
    <lineage>
        <taxon>unclassified sequences</taxon>
        <taxon>metagenomes</taxon>
        <taxon>ecological metagenomes</taxon>
    </lineage>
</organism>